<comment type="caution">
    <text evidence="1">The sequence shown here is derived from an EMBL/GenBank/DDBJ whole genome shotgun (WGS) entry which is preliminary data.</text>
</comment>
<dbReference type="STRING" id="1192034.CAP_6704"/>
<dbReference type="Gene3D" id="3.40.50.300">
    <property type="entry name" value="P-loop containing nucleotide triphosphate hydrolases"/>
    <property type="match status" value="1"/>
</dbReference>
<sequence length="353" mass="39433">MKISRVVIRELKSLTARDDSLRLDPGGFPASSVCLRGLNGSGKTSYLQAVSSMWRLFRRWTQKGKHVPPRAGDPLHAAGLVALQLTDLPGPERSVWLVYGQRDLWEEVPERGNIPVAGVLASGSRGNLKSLLGRDEPLYRFWDESATKLEQPATGDGAEQIPNMVYIGAEDRFIQPLRGDEDLFDLSPEAAFRFLARYEPSDRKSGHIENSMAALLAVNPQRFEEVSRKLQQVLPRLKLLNRADLRTRRPLVQLKSGAEVKLDDLSAGERAAIIALFTVARWLSRGGVVLIDEPELHQHISLMRSNLAVLERYVTHEMGGQLLVASHAPEVWDHFRINRLTLDLDLTSEEAAS</sequence>
<dbReference type="EMBL" id="ASRX01000058">
    <property type="protein sequence ID" value="EYF02593.1"/>
    <property type="molecule type" value="Genomic_DNA"/>
</dbReference>
<dbReference type="RefSeq" id="WP_081865423.1">
    <property type="nucleotide sequence ID" value="NZ_ASRX01000058.1"/>
</dbReference>
<dbReference type="InterPro" id="IPR051396">
    <property type="entry name" value="Bact_Antivir_Def_Nuclease"/>
</dbReference>
<dbReference type="Proteomes" id="UP000019678">
    <property type="component" value="Unassembled WGS sequence"/>
</dbReference>
<dbReference type="PANTHER" id="PTHR43581:SF2">
    <property type="entry name" value="EXCINUCLEASE ATPASE SUBUNIT"/>
    <property type="match status" value="1"/>
</dbReference>
<dbReference type="OrthoDB" id="5491570at2"/>
<dbReference type="AlphaFoldDB" id="A0A017T070"/>
<dbReference type="eggNOG" id="COG1106">
    <property type="taxonomic scope" value="Bacteria"/>
</dbReference>
<proteinExistence type="predicted"/>
<organism evidence="1 2">
    <name type="scientific">Chondromyces apiculatus DSM 436</name>
    <dbReference type="NCBI Taxonomy" id="1192034"/>
    <lineage>
        <taxon>Bacteria</taxon>
        <taxon>Pseudomonadati</taxon>
        <taxon>Myxococcota</taxon>
        <taxon>Polyangia</taxon>
        <taxon>Polyangiales</taxon>
        <taxon>Polyangiaceae</taxon>
        <taxon>Chondromyces</taxon>
    </lineage>
</organism>
<name>A0A017T070_9BACT</name>
<reference evidence="1 2" key="1">
    <citation type="submission" date="2013-05" db="EMBL/GenBank/DDBJ databases">
        <title>Genome assembly of Chondromyces apiculatus DSM 436.</title>
        <authorList>
            <person name="Sharma G."/>
            <person name="Khatri I."/>
            <person name="Kaur C."/>
            <person name="Mayilraj S."/>
            <person name="Subramanian S."/>
        </authorList>
    </citation>
    <scope>NUCLEOTIDE SEQUENCE [LARGE SCALE GENOMIC DNA]</scope>
    <source>
        <strain evidence="1 2">DSM 436</strain>
    </source>
</reference>
<gene>
    <name evidence="1" type="ORF">CAP_6704</name>
</gene>
<evidence type="ECO:0000313" key="2">
    <source>
        <dbReference type="Proteomes" id="UP000019678"/>
    </source>
</evidence>
<dbReference type="SUPFAM" id="SSF52540">
    <property type="entry name" value="P-loop containing nucleoside triphosphate hydrolases"/>
    <property type="match status" value="1"/>
</dbReference>
<dbReference type="PANTHER" id="PTHR43581">
    <property type="entry name" value="ATP/GTP PHOSPHATASE"/>
    <property type="match status" value="1"/>
</dbReference>
<evidence type="ECO:0000313" key="1">
    <source>
        <dbReference type="EMBL" id="EYF02593.1"/>
    </source>
</evidence>
<dbReference type="InterPro" id="IPR027417">
    <property type="entry name" value="P-loop_NTPase"/>
</dbReference>
<keyword evidence="2" id="KW-1185">Reference proteome</keyword>
<accession>A0A017T070</accession>
<protein>
    <submittedName>
        <fullName evidence="1">Uncharacterized protein</fullName>
    </submittedName>
</protein>